<comment type="similarity">
    <text evidence="1">Belongs to the UPF0213 family.</text>
</comment>
<dbReference type="SUPFAM" id="SSF82771">
    <property type="entry name" value="GIY-YIG endonuclease"/>
    <property type="match status" value="1"/>
</dbReference>
<dbReference type="InterPro" id="IPR000305">
    <property type="entry name" value="GIY-YIG_endonuc"/>
</dbReference>
<keyword evidence="4" id="KW-1185">Reference proteome</keyword>
<sequence>MVVKKTTWYVYIIRASDNALYTGITTDPQRRLLEHQTDKKRQAKFFKGRQAISIVYLDKVENRSAASKIEAQLKKLPKAKKEALVFSYKPTIGLGA</sequence>
<dbReference type="Proteomes" id="UP001163726">
    <property type="component" value="Chromosome"/>
</dbReference>
<evidence type="ECO:0000313" key="4">
    <source>
        <dbReference type="Proteomes" id="UP001163726"/>
    </source>
</evidence>
<proteinExistence type="inferred from homology"/>
<dbReference type="InterPro" id="IPR050190">
    <property type="entry name" value="UPF0213_domain"/>
</dbReference>
<reference evidence="3" key="1">
    <citation type="submission" date="2022-10" db="EMBL/GenBank/DDBJ databases">
        <title>Catenovulum adriacola sp. nov. isolated in the Harbour of Susak.</title>
        <authorList>
            <person name="Schoch T."/>
            <person name="Reich S.J."/>
            <person name="Stoeferle S."/>
            <person name="Flaiz M."/>
            <person name="Kazda M."/>
            <person name="Riedel C.U."/>
            <person name="Duerre P."/>
        </authorList>
    </citation>
    <scope>NUCLEOTIDE SEQUENCE</scope>
    <source>
        <strain evidence="3">TS8</strain>
    </source>
</reference>
<dbReference type="SMART" id="SM00465">
    <property type="entry name" value="GIYc"/>
    <property type="match status" value="1"/>
</dbReference>
<dbReference type="Pfam" id="PF01541">
    <property type="entry name" value="GIY-YIG"/>
    <property type="match status" value="1"/>
</dbReference>
<dbReference type="InterPro" id="IPR035901">
    <property type="entry name" value="GIY-YIG_endonuc_sf"/>
</dbReference>
<dbReference type="PANTHER" id="PTHR34477:SF1">
    <property type="entry name" value="UPF0213 PROTEIN YHBQ"/>
    <property type="match status" value="1"/>
</dbReference>
<protein>
    <submittedName>
        <fullName evidence="3">GIY-YIG nuclease family protein</fullName>
    </submittedName>
</protein>
<dbReference type="Gene3D" id="3.40.1440.10">
    <property type="entry name" value="GIY-YIG endonuclease"/>
    <property type="match status" value="1"/>
</dbReference>
<name>A0ABY7AQJ1_9ALTE</name>
<gene>
    <name evidence="3" type="ORF">OLW01_03795</name>
</gene>
<organism evidence="3 4">
    <name type="scientific">Catenovulum adriaticum</name>
    <dbReference type="NCBI Taxonomy" id="2984846"/>
    <lineage>
        <taxon>Bacteria</taxon>
        <taxon>Pseudomonadati</taxon>
        <taxon>Pseudomonadota</taxon>
        <taxon>Gammaproteobacteria</taxon>
        <taxon>Alteromonadales</taxon>
        <taxon>Alteromonadaceae</taxon>
        <taxon>Catenovulum</taxon>
    </lineage>
</organism>
<evidence type="ECO:0000259" key="2">
    <source>
        <dbReference type="PROSITE" id="PS50164"/>
    </source>
</evidence>
<dbReference type="RefSeq" id="WP_268075327.1">
    <property type="nucleotide sequence ID" value="NZ_CP109965.1"/>
</dbReference>
<dbReference type="PROSITE" id="PS50164">
    <property type="entry name" value="GIY_YIG"/>
    <property type="match status" value="1"/>
</dbReference>
<dbReference type="EMBL" id="CP109965">
    <property type="protein sequence ID" value="WAJ70936.1"/>
    <property type="molecule type" value="Genomic_DNA"/>
</dbReference>
<dbReference type="PANTHER" id="PTHR34477">
    <property type="entry name" value="UPF0213 PROTEIN YHBQ"/>
    <property type="match status" value="1"/>
</dbReference>
<evidence type="ECO:0000256" key="1">
    <source>
        <dbReference type="ARBA" id="ARBA00007435"/>
    </source>
</evidence>
<dbReference type="CDD" id="cd10456">
    <property type="entry name" value="GIY-YIG_UPF0213"/>
    <property type="match status" value="1"/>
</dbReference>
<accession>A0ABY7AQJ1</accession>
<feature type="domain" description="GIY-YIG" evidence="2">
    <location>
        <begin position="6"/>
        <end position="83"/>
    </location>
</feature>
<evidence type="ECO:0000313" key="3">
    <source>
        <dbReference type="EMBL" id="WAJ70936.1"/>
    </source>
</evidence>